<evidence type="ECO:0000313" key="4">
    <source>
        <dbReference type="Proteomes" id="UP000239388"/>
    </source>
</evidence>
<gene>
    <name evidence="3" type="ORF">C5Y98_08280</name>
</gene>
<feature type="domain" description="Glycosyltransferase 2-like" evidence="2">
    <location>
        <begin position="4"/>
        <end position="129"/>
    </location>
</feature>
<dbReference type="PANTHER" id="PTHR43685:SF2">
    <property type="entry name" value="GLYCOSYLTRANSFERASE 2-LIKE DOMAIN-CONTAINING PROTEIN"/>
    <property type="match status" value="1"/>
</dbReference>
<keyword evidence="1" id="KW-0812">Transmembrane</keyword>
<dbReference type="OrthoDB" id="9772170at2"/>
<dbReference type="InterPro" id="IPR050834">
    <property type="entry name" value="Glycosyltransf_2"/>
</dbReference>
<name>A0A2S8G1C9_9BACT</name>
<reference evidence="3 4" key="1">
    <citation type="submission" date="2018-02" db="EMBL/GenBank/DDBJ databases">
        <title>Comparative genomes isolates from brazilian mangrove.</title>
        <authorList>
            <person name="Araujo J.E."/>
            <person name="Taketani R.G."/>
            <person name="Silva M.C.P."/>
            <person name="Loureco M.V."/>
            <person name="Andreote F.D."/>
        </authorList>
    </citation>
    <scope>NUCLEOTIDE SEQUENCE [LARGE SCALE GENOMIC DNA]</scope>
    <source>
        <strain evidence="3 4">NAP PRIS-MGV</strain>
    </source>
</reference>
<protein>
    <recommendedName>
        <fullName evidence="2">Glycosyltransferase 2-like domain-containing protein</fullName>
    </recommendedName>
</protein>
<keyword evidence="1" id="KW-0472">Membrane</keyword>
<feature type="transmembrane region" description="Helical" evidence="1">
    <location>
        <begin position="213"/>
        <end position="231"/>
    </location>
</feature>
<dbReference type="InterPro" id="IPR001173">
    <property type="entry name" value="Glyco_trans_2-like"/>
</dbReference>
<evidence type="ECO:0000313" key="3">
    <source>
        <dbReference type="EMBL" id="PQO38071.1"/>
    </source>
</evidence>
<dbReference type="RefSeq" id="WP_105353182.1">
    <property type="nucleotide sequence ID" value="NZ_PUIB01000011.1"/>
</dbReference>
<keyword evidence="1" id="KW-1133">Transmembrane helix</keyword>
<dbReference type="EMBL" id="PUIB01000011">
    <property type="protein sequence ID" value="PQO38071.1"/>
    <property type="molecule type" value="Genomic_DNA"/>
</dbReference>
<dbReference type="SUPFAM" id="SSF53448">
    <property type="entry name" value="Nucleotide-diphospho-sugar transferases"/>
    <property type="match status" value="1"/>
</dbReference>
<organism evidence="3 4">
    <name type="scientific">Blastopirellula marina</name>
    <dbReference type="NCBI Taxonomy" id="124"/>
    <lineage>
        <taxon>Bacteria</taxon>
        <taxon>Pseudomonadati</taxon>
        <taxon>Planctomycetota</taxon>
        <taxon>Planctomycetia</taxon>
        <taxon>Pirellulales</taxon>
        <taxon>Pirellulaceae</taxon>
        <taxon>Blastopirellula</taxon>
    </lineage>
</organism>
<accession>A0A2S8G1C9</accession>
<sequence>MKVSIVITTRNRSDDLRRALTSCYTQRGIDLEVLVYDDASTDNTSEIVSTEFPDARVVQVQERVGLIVLRNRGFREATGDYVVSIDDDAYFTSATTVRDAVEMLRENSDAAAIALPYVEPRTKDPARLISSISPGEKVRSYVGCAHLIKRDIALSMGGYREFFVHQGEERDLAIRMLEKGYGIIMGGTPPIVHDYSPKREVARMSYYGTRNTLLFAVLNLPFSAAILRLCLDSINLFRHKLTFGGIPAQCLLIGRSLVACLWFIRFRDPVSLSTYRLFRSLPRHGPYSCADYNLPDDVDVLRQQVFAEQNKSSGATVPS</sequence>
<dbReference type="InterPro" id="IPR029044">
    <property type="entry name" value="Nucleotide-diphossugar_trans"/>
</dbReference>
<dbReference type="Pfam" id="PF00535">
    <property type="entry name" value="Glycos_transf_2"/>
    <property type="match status" value="1"/>
</dbReference>
<dbReference type="Proteomes" id="UP000239388">
    <property type="component" value="Unassembled WGS sequence"/>
</dbReference>
<feature type="transmembrane region" description="Helical" evidence="1">
    <location>
        <begin position="243"/>
        <end position="264"/>
    </location>
</feature>
<evidence type="ECO:0000256" key="1">
    <source>
        <dbReference type="SAM" id="Phobius"/>
    </source>
</evidence>
<proteinExistence type="predicted"/>
<dbReference type="PANTHER" id="PTHR43685">
    <property type="entry name" value="GLYCOSYLTRANSFERASE"/>
    <property type="match status" value="1"/>
</dbReference>
<evidence type="ECO:0000259" key="2">
    <source>
        <dbReference type="Pfam" id="PF00535"/>
    </source>
</evidence>
<dbReference type="Gene3D" id="3.90.550.10">
    <property type="entry name" value="Spore Coat Polysaccharide Biosynthesis Protein SpsA, Chain A"/>
    <property type="match status" value="1"/>
</dbReference>
<comment type="caution">
    <text evidence="3">The sequence shown here is derived from an EMBL/GenBank/DDBJ whole genome shotgun (WGS) entry which is preliminary data.</text>
</comment>
<dbReference type="AlphaFoldDB" id="A0A2S8G1C9"/>